<dbReference type="Gene3D" id="3.40.50.11890">
    <property type="match status" value="1"/>
</dbReference>
<dbReference type="Pfam" id="PF06050">
    <property type="entry name" value="HGD-D"/>
    <property type="match status" value="1"/>
</dbReference>
<dbReference type="InterPro" id="IPR010327">
    <property type="entry name" value="FldB/FldC_alpha/beta"/>
</dbReference>
<keyword evidence="2" id="KW-0479">Metal-binding</keyword>
<accession>A0A916RYI9</accession>
<keyword evidence="6" id="KW-1185">Reference proteome</keyword>
<dbReference type="PANTHER" id="PTHR30548:SF4">
    <property type="entry name" value="SUBUNIT OF OXYGEN-SENSITIVE 2-HYDROXYISOCAPROYL-COA DEHYDRATASE"/>
    <property type="match status" value="1"/>
</dbReference>
<proteinExistence type="inferred from homology"/>
<dbReference type="Proteomes" id="UP000636264">
    <property type="component" value="Unassembled WGS sequence"/>
</dbReference>
<gene>
    <name evidence="5" type="ORF">GCM10011385_33910</name>
</gene>
<protein>
    <recommendedName>
        <fullName evidence="7">Benzoyl-CoA reductase/2-hydroxyglutaryl-CoA dehydratase subunit, BcrC/BadD/HgdB</fullName>
    </recommendedName>
</protein>
<evidence type="ECO:0008006" key="7">
    <source>
        <dbReference type="Google" id="ProtNLM"/>
    </source>
</evidence>
<organism evidence="5 6">
    <name type="scientific">Nitratireductor aestuarii</name>
    <dbReference type="NCBI Taxonomy" id="1735103"/>
    <lineage>
        <taxon>Bacteria</taxon>
        <taxon>Pseudomonadati</taxon>
        <taxon>Pseudomonadota</taxon>
        <taxon>Alphaproteobacteria</taxon>
        <taxon>Hyphomicrobiales</taxon>
        <taxon>Phyllobacteriaceae</taxon>
        <taxon>Nitratireductor</taxon>
    </lineage>
</organism>
<comment type="similarity">
    <text evidence="1">Belongs to the FldB/FldC dehydratase alpha/beta subunit family.</text>
</comment>
<evidence type="ECO:0000313" key="6">
    <source>
        <dbReference type="Proteomes" id="UP000636264"/>
    </source>
</evidence>
<evidence type="ECO:0000256" key="2">
    <source>
        <dbReference type="ARBA" id="ARBA00022723"/>
    </source>
</evidence>
<dbReference type="PANTHER" id="PTHR30548">
    <property type="entry name" value="2-HYDROXYGLUTARYL-COA DEHYDRATASE, D-COMPONENT-RELATED"/>
    <property type="match status" value="1"/>
</dbReference>
<reference evidence="5" key="2">
    <citation type="submission" date="2020-09" db="EMBL/GenBank/DDBJ databases">
        <authorList>
            <person name="Sun Q."/>
            <person name="Zhou Y."/>
        </authorList>
    </citation>
    <scope>NUCLEOTIDE SEQUENCE</scope>
    <source>
        <strain evidence="5">CGMCC 1.15320</strain>
    </source>
</reference>
<dbReference type="RefSeq" id="WP_188722286.1">
    <property type="nucleotide sequence ID" value="NZ_BMIF01000012.1"/>
</dbReference>
<dbReference type="GO" id="GO:0051536">
    <property type="term" value="F:iron-sulfur cluster binding"/>
    <property type="evidence" value="ECO:0007669"/>
    <property type="project" value="UniProtKB-KW"/>
</dbReference>
<dbReference type="AlphaFoldDB" id="A0A916RYI9"/>
<evidence type="ECO:0000313" key="5">
    <source>
        <dbReference type="EMBL" id="GGA77005.1"/>
    </source>
</evidence>
<reference evidence="5" key="1">
    <citation type="journal article" date="2014" name="Int. J. Syst. Evol. Microbiol.">
        <title>Complete genome sequence of Corynebacterium casei LMG S-19264T (=DSM 44701T), isolated from a smear-ripened cheese.</title>
        <authorList>
            <consortium name="US DOE Joint Genome Institute (JGI-PGF)"/>
            <person name="Walter F."/>
            <person name="Albersmeier A."/>
            <person name="Kalinowski J."/>
            <person name="Ruckert C."/>
        </authorList>
    </citation>
    <scope>NUCLEOTIDE SEQUENCE</scope>
    <source>
        <strain evidence="5">CGMCC 1.15320</strain>
    </source>
</reference>
<dbReference type="GO" id="GO:0046872">
    <property type="term" value="F:metal ion binding"/>
    <property type="evidence" value="ECO:0007669"/>
    <property type="project" value="UniProtKB-KW"/>
</dbReference>
<keyword evidence="4" id="KW-0411">Iron-sulfur</keyword>
<evidence type="ECO:0000256" key="4">
    <source>
        <dbReference type="ARBA" id="ARBA00023014"/>
    </source>
</evidence>
<evidence type="ECO:0000256" key="3">
    <source>
        <dbReference type="ARBA" id="ARBA00023004"/>
    </source>
</evidence>
<dbReference type="EMBL" id="BMIF01000012">
    <property type="protein sequence ID" value="GGA77005.1"/>
    <property type="molecule type" value="Genomic_DNA"/>
</dbReference>
<dbReference type="Gene3D" id="3.40.50.11900">
    <property type="match status" value="1"/>
</dbReference>
<name>A0A916RYI9_9HYPH</name>
<comment type="caution">
    <text evidence="5">The sequence shown here is derived from an EMBL/GenBank/DDBJ whole genome shotgun (WGS) entry which is preliminary data.</text>
</comment>
<evidence type="ECO:0000256" key="1">
    <source>
        <dbReference type="ARBA" id="ARBA00005806"/>
    </source>
</evidence>
<keyword evidence="3" id="KW-0408">Iron</keyword>
<sequence length="376" mass="41255">MSSDVAKSACERIDLAFSNPEANARAFKDAGGKVVAFLGATVPVEIIAAGGAYPLRLKGGSGDTALADELMEPVRELYLRRIFNRLLAGALDWVDLIVVPRSSEGLLQFYYLIDYARKFRGHTHMPKVVLLDLLQTPFDYTIAYNKARLTELKAEVEAVTGRTISDEALAGQIKLYNSVRGRFRNVIEQQGPAGTLRLKLASFGQTQPAAEFESVLTDLWLGSSQISKGARVALSGSPHETADLYEIFASSGLDIVAEDHDWGAGIYAHDVAENADPIAALEERYRLHGISMRQFVRAKPEYDVSGKDVRPEAVAFYFEENDDTLGWEYPEERKRLADAGIATALLRGPVNSDRCLAALKDLADQFAARTEGGNHE</sequence>